<organism evidence="2 3">
    <name type="scientific">Coptis chinensis</name>
    <dbReference type="NCBI Taxonomy" id="261450"/>
    <lineage>
        <taxon>Eukaryota</taxon>
        <taxon>Viridiplantae</taxon>
        <taxon>Streptophyta</taxon>
        <taxon>Embryophyta</taxon>
        <taxon>Tracheophyta</taxon>
        <taxon>Spermatophyta</taxon>
        <taxon>Magnoliopsida</taxon>
        <taxon>Ranunculales</taxon>
        <taxon>Ranunculaceae</taxon>
        <taxon>Coptidoideae</taxon>
        <taxon>Coptis</taxon>
    </lineage>
</organism>
<feature type="signal peptide" evidence="1">
    <location>
        <begin position="1"/>
        <end position="17"/>
    </location>
</feature>
<evidence type="ECO:0000313" key="3">
    <source>
        <dbReference type="Proteomes" id="UP000631114"/>
    </source>
</evidence>
<sequence length="204" mass="23397">MEMVKIFLLLLAVRCKGRGPFKRKQTNLEKIVQRLNKGKKSMKTSPSKENAKKDFHSLNFEEGRNMLNASNAPAYDHLTIQESITSKGYATQHWITEPIFEQPNTLQEFNNICNTIQPQKMRGFNMKNSAQPSFAEGIQKTIHKKGHFTPQQLSDHGHLGSHHLVRQFGACTPPSMFHTSNEIQSKKLNVFLNKDSSRELRQLH</sequence>
<dbReference type="Proteomes" id="UP000631114">
    <property type="component" value="Unassembled WGS sequence"/>
</dbReference>
<feature type="chain" id="PRO_5033046812" evidence="1">
    <location>
        <begin position="18"/>
        <end position="204"/>
    </location>
</feature>
<keyword evidence="3" id="KW-1185">Reference proteome</keyword>
<protein>
    <submittedName>
        <fullName evidence="2">Uncharacterized protein</fullName>
    </submittedName>
</protein>
<evidence type="ECO:0000256" key="1">
    <source>
        <dbReference type="SAM" id="SignalP"/>
    </source>
</evidence>
<evidence type="ECO:0000313" key="2">
    <source>
        <dbReference type="EMBL" id="KAF9601959.1"/>
    </source>
</evidence>
<accession>A0A835LSN5</accession>
<gene>
    <name evidence="2" type="ORF">IFM89_024422</name>
</gene>
<reference evidence="2 3" key="1">
    <citation type="submission" date="2020-10" db="EMBL/GenBank/DDBJ databases">
        <title>The Coptis chinensis genome and diversification of protoberbering-type alkaloids.</title>
        <authorList>
            <person name="Wang B."/>
            <person name="Shu S."/>
            <person name="Song C."/>
            <person name="Liu Y."/>
        </authorList>
    </citation>
    <scope>NUCLEOTIDE SEQUENCE [LARGE SCALE GENOMIC DNA]</scope>
    <source>
        <strain evidence="2">HL-2020</strain>
        <tissue evidence="2">Leaf</tissue>
    </source>
</reference>
<dbReference type="EMBL" id="JADFTS010000006">
    <property type="protein sequence ID" value="KAF9601959.1"/>
    <property type="molecule type" value="Genomic_DNA"/>
</dbReference>
<dbReference type="AlphaFoldDB" id="A0A835LSN5"/>
<comment type="caution">
    <text evidence="2">The sequence shown here is derived from an EMBL/GenBank/DDBJ whole genome shotgun (WGS) entry which is preliminary data.</text>
</comment>
<name>A0A835LSN5_9MAGN</name>
<proteinExistence type="predicted"/>
<keyword evidence="1" id="KW-0732">Signal</keyword>